<evidence type="ECO:0000259" key="2">
    <source>
        <dbReference type="PROSITE" id="PS51186"/>
    </source>
</evidence>
<proteinExistence type="predicted"/>
<feature type="domain" description="N-acetyltransferase" evidence="2">
    <location>
        <begin position="66"/>
        <end position="205"/>
    </location>
</feature>
<dbReference type="EMBL" id="CP006566">
    <property type="protein sequence ID" value="AGP45508.1"/>
    <property type="molecule type" value="Genomic_DNA"/>
</dbReference>
<dbReference type="GO" id="GO:0016747">
    <property type="term" value="F:acyltransferase activity, transferring groups other than amino-acyl groups"/>
    <property type="evidence" value="ECO:0007669"/>
    <property type="project" value="InterPro"/>
</dbReference>
<dbReference type="Pfam" id="PF00583">
    <property type="entry name" value="Acetyltransf_1"/>
    <property type="match status" value="1"/>
</dbReference>
<evidence type="ECO:0000256" key="1">
    <source>
        <dbReference type="SAM" id="MobiDB-lite"/>
    </source>
</evidence>
<dbReference type="HOGENOM" id="CLU_115862_0_0_6"/>
<dbReference type="SUPFAM" id="SSF55729">
    <property type="entry name" value="Acyl-CoA N-acyltransferases (Nat)"/>
    <property type="match status" value="1"/>
</dbReference>
<reference evidence="3 4" key="1">
    <citation type="journal article" date="2013" name="Genome Announc.">
        <title>Genome Sequence of Serratia plymuthica Strain S13, an Endophyte with Germination- and Plant-Growth-Promoting Activity from the Flower of Styrian Oil Pumpkin.</title>
        <authorList>
            <person name="Muller H."/>
            <person name="Furnkranz M."/>
            <person name="Grube M."/>
            <person name="Berg G."/>
        </authorList>
    </citation>
    <scope>NUCLEOTIDE SEQUENCE [LARGE SCALE GENOMIC DNA]</scope>
    <source>
        <strain evidence="3">S13</strain>
    </source>
</reference>
<dbReference type="KEGG" id="sry:M621_18565"/>
<evidence type="ECO:0000313" key="4">
    <source>
        <dbReference type="Proteomes" id="UP000014900"/>
    </source>
</evidence>
<sequence>MAPVVNRRGGKMKTSAQHAEKWRGVPPSNGPKTRERAKKFGPHSVRRMFANLNAAACHPIGESNVEKYRIETTEYAVDKIEALIAEGLNQYNDEVTGSSDRRPLAVTVKDPISGEVLGGITGRSSLGLLFVDLFYLPASMRGAGLGSELLRRFELEGRRRGCVSAVLYTISFQAPRFYELNGWTRFGEVPCLPAGTSRIFMSKTL</sequence>
<feature type="region of interest" description="Disordered" evidence="1">
    <location>
        <begin position="1"/>
        <end position="37"/>
    </location>
</feature>
<organism evidence="3 4">
    <name type="scientific">Serratia plymuthica S13</name>
    <dbReference type="NCBI Taxonomy" id="1348660"/>
    <lineage>
        <taxon>Bacteria</taxon>
        <taxon>Pseudomonadati</taxon>
        <taxon>Pseudomonadota</taxon>
        <taxon>Gammaproteobacteria</taxon>
        <taxon>Enterobacterales</taxon>
        <taxon>Yersiniaceae</taxon>
        <taxon>Serratia</taxon>
    </lineage>
</organism>
<evidence type="ECO:0000313" key="3">
    <source>
        <dbReference type="EMBL" id="AGP45508.1"/>
    </source>
</evidence>
<dbReference type="Proteomes" id="UP000014900">
    <property type="component" value="Chromosome"/>
</dbReference>
<protein>
    <submittedName>
        <fullName evidence="3">N-acetyltransferase GCN5</fullName>
    </submittedName>
</protein>
<dbReference type="InterPro" id="IPR000182">
    <property type="entry name" value="GNAT_dom"/>
</dbReference>
<accession>S4YRG0</accession>
<dbReference type="eggNOG" id="COG0456">
    <property type="taxonomic scope" value="Bacteria"/>
</dbReference>
<dbReference type="PATRIC" id="fig|1348660.3.peg.3646"/>
<dbReference type="PROSITE" id="PS51186">
    <property type="entry name" value="GNAT"/>
    <property type="match status" value="1"/>
</dbReference>
<dbReference type="CDD" id="cd04301">
    <property type="entry name" value="NAT_SF"/>
    <property type="match status" value="1"/>
</dbReference>
<dbReference type="InterPro" id="IPR016181">
    <property type="entry name" value="Acyl_CoA_acyltransferase"/>
</dbReference>
<gene>
    <name evidence="3" type="ORF">M621_18565</name>
</gene>
<name>S4YRG0_SERPL</name>
<keyword evidence="3" id="KW-0808">Transferase</keyword>
<dbReference type="Gene3D" id="3.40.630.30">
    <property type="match status" value="1"/>
</dbReference>
<dbReference type="AlphaFoldDB" id="S4YRG0"/>